<feature type="region of interest" description="Disordered" evidence="1">
    <location>
        <begin position="1"/>
        <end position="23"/>
    </location>
</feature>
<name>A0A0E0N1E7_ORYRU</name>
<reference evidence="2" key="2">
    <citation type="submission" date="2015-06" db="UniProtKB">
        <authorList>
            <consortium name="EnsemblPlants"/>
        </authorList>
    </citation>
    <scope>IDENTIFICATION</scope>
</reference>
<sequence length="313" mass="33472">MSDGGSGNPAAMVGVGNASRRRGGWSRGRVRRLGIGRGWISGHGGLRVDFDGNLYVLDSQEEGAGWDANYIPESETQEADIIGPYVADSEDVRVLDDGFFVPETQDSDGVAGLVGKEDVDVGLDDGEDGVADIGVEDNTVGVEEMTSCVGVKDRDAAMVDLHEGIDMCSSVVVEALMSVEPLVEASGVQVEDGATGLVGREDGSSGKGEEASTWEVEDQAVLVEAAAIEAAVDDLHAGVNKVYGDVEDIYRPVFLDMMKIMLPEYIQLIGAQDDDALTCMIIFLDMMQLIIIIPKCFIEVRQMKLMETGVEEE</sequence>
<evidence type="ECO:0000313" key="2">
    <source>
        <dbReference type="EnsemblPlants" id="ORUFI01G31220.1"/>
    </source>
</evidence>
<keyword evidence="3" id="KW-1185">Reference proteome</keyword>
<evidence type="ECO:0000256" key="1">
    <source>
        <dbReference type="SAM" id="MobiDB-lite"/>
    </source>
</evidence>
<proteinExistence type="predicted"/>
<accession>A0A0E0N1E7</accession>
<dbReference type="EnsemblPlants" id="ORUFI01G31220.1">
    <property type="protein sequence ID" value="ORUFI01G31220.1"/>
    <property type="gene ID" value="ORUFI01G31220"/>
</dbReference>
<dbReference type="Gramene" id="ORUFI01G31220.1">
    <property type="protein sequence ID" value="ORUFI01G31220.1"/>
    <property type="gene ID" value="ORUFI01G31220"/>
</dbReference>
<organism evidence="2 3">
    <name type="scientific">Oryza rufipogon</name>
    <name type="common">Brownbeard rice</name>
    <name type="synonym">Asian wild rice</name>
    <dbReference type="NCBI Taxonomy" id="4529"/>
    <lineage>
        <taxon>Eukaryota</taxon>
        <taxon>Viridiplantae</taxon>
        <taxon>Streptophyta</taxon>
        <taxon>Embryophyta</taxon>
        <taxon>Tracheophyta</taxon>
        <taxon>Spermatophyta</taxon>
        <taxon>Magnoliopsida</taxon>
        <taxon>Liliopsida</taxon>
        <taxon>Poales</taxon>
        <taxon>Poaceae</taxon>
        <taxon>BOP clade</taxon>
        <taxon>Oryzoideae</taxon>
        <taxon>Oryzeae</taxon>
        <taxon>Oryzinae</taxon>
        <taxon>Oryza</taxon>
    </lineage>
</organism>
<dbReference type="HOGENOM" id="CLU_889611_0_0_1"/>
<reference evidence="3" key="1">
    <citation type="submission" date="2013-06" db="EMBL/GenBank/DDBJ databases">
        <authorList>
            <person name="Zhao Q."/>
        </authorList>
    </citation>
    <scope>NUCLEOTIDE SEQUENCE</scope>
    <source>
        <strain evidence="3">cv. W1943</strain>
    </source>
</reference>
<dbReference type="AlphaFoldDB" id="A0A0E0N1E7"/>
<protein>
    <submittedName>
        <fullName evidence="2">Uncharacterized protein</fullName>
    </submittedName>
</protein>
<dbReference type="Proteomes" id="UP000008022">
    <property type="component" value="Unassembled WGS sequence"/>
</dbReference>
<evidence type="ECO:0000313" key="3">
    <source>
        <dbReference type="Proteomes" id="UP000008022"/>
    </source>
</evidence>